<name>A0A4P5NNS9_9PROT</name>
<proteinExistence type="predicted"/>
<dbReference type="EMBL" id="BDLU01000032">
    <property type="protein sequence ID" value="GCE83043.1"/>
    <property type="molecule type" value="Genomic_DNA"/>
</dbReference>
<reference evidence="3" key="1">
    <citation type="submission" date="2017-01" db="EMBL/GenBank/DDBJ databases">
        <title>Komagataeibacter sp. MSKU9 whole genome sequencing project.</title>
        <authorList>
            <person name="Matsutani M."/>
            <person name="Naloka K."/>
            <person name="Theeragool G."/>
            <person name="Yakushi T."/>
            <person name="Matsushita K."/>
        </authorList>
    </citation>
    <scope>NUCLEOTIDE SEQUENCE [LARGE SCALE GENOMIC DNA]</scope>
    <source>
        <strain evidence="3">MSKU9</strain>
    </source>
</reference>
<dbReference type="AlphaFoldDB" id="A0A4P5NNS9"/>
<accession>A0A4P5NNS9</accession>
<feature type="compositionally biased region" description="Basic and acidic residues" evidence="1">
    <location>
        <begin position="152"/>
        <end position="171"/>
    </location>
</feature>
<evidence type="ECO:0000313" key="3">
    <source>
        <dbReference type="Proteomes" id="UP000315095"/>
    </source>
</evidence>
<feature type="region of interest" description="Disordered" evidence="1">
    <location>
        <begin position="142"/>
        <end position="171"/>
    </location>
</feature>
<comment type="caution">
    <text evidence="2">The sequence shown here is derived from an EMBL/GenBank/DDBJ whole genome shotgun (WGS) entry which is preliminary data.</text>
</comment>
<sequence length="401" mass="44409">MTGQLPTVADFDAGAVPPWSMIRTMPAEARGVAHSLIDTLKANRMIVLRSGTHMLTDAEVATFISESPDVLARTLPMIEQWGFAARDDDGALYSPHLLQREIRRQERARRRAQRDEALRQFEAAQAAGSIPADDTLRGYKARINGGNGGRPRKGETPEQARARRAQEAENAVRQRHMPLMVSVPATQPAETENRNQNTNRFSVSGGSVSKLGSSVSVDIDKDKDINSSISESVETDLPQTDAVIERGAIDRTVKAVMEAAGFPSYSTRRHVGMVRKWLQQGIPEAVIVQAVTDHTADMHENREVPQHAGCFDKPVQAAWSQHQIAADLPEPPPSPVMQEWEKQAREDLAEDRRKWSDLMQQLGDYGRAKQEWAQTAASLGRPPELTLEAYLDAYRPQDVAA</sequence>
<gene>
    <name evidence="2" type="ORF">MSKU9_1184</name>
</gene>
<keyword evidence="3" id="KW-1185">Reference proteome</keyword>
<dbReference type="RefSeq" id="WP_141260434.1">
    <property type="nucleotide sequence ID" value="NZ_BDLU01000032.1"/>
</dbReference>
<protein>
    <submittedName>
        <fullName evidence="2">Uncharacterized protein</fullName>
    </submittedName>
</protein>
<evidence type="ECO:0000256" key="1">
    <source>
        <dbReference type="SAM" id="MobiDB-lite"/>
    </source>
</evidence>
<organism evidence="2 3">
    <name type="scientific">Komagataeibacter diospyri</name>
    <dbReference type="NCBI Taxonomy" id="1932662"/>
    <lineage>
        <taxon>Bacteria</taxon>
        <taxon>Pseudomonadati</taxon>
        <taxon>Pseudomonadota</taxon>
        <taxon>Alphaproteobacteria</taxon>
        <taxon>Acetobacterales</taxon>
        <taxon>Acetobacteraceae</taxon>
        <taxon>Komagataeibacter</taxon>
    </lineage>
</organism>
<dbReference type="OrthoDB" id="7265760at2"/>
<evidence type="ECO:0000313" key="2">
    <source>
        <dbReference type="EMBL" id="GCE83043.1"/>
    </source>
</evidence>
<dbReference type="Proteomes" id="UP000315095">
    <property type="component" value="Unassembled WGS sequence"/>
</dbReference>